<protein>
    <submittedName>
        <fullName evidence="2">M15 family metallopeptidase</fullName>
    </submittedName>
</protein>
<keyword evidence="3" id="KW-1185">Reference proteome</keyword>
<dbReference type="RefSeq" id="WP_232517693.1">
    <property type="nucleotide sequence ID" value="NZ_CP023481.1"/>
</dbReference>
<dbReference type="Proteomes" id="UP001341297">
    <property type="component" value="Unassembled WGS sequence"/>
</dbReference>
<reference evidence="2 3" key="1">
    <citation type="submission" date="2023-03" db="EMBL/GenBank/DDBJ databases">
        <title>Agriculturally important microbes genome sequencing.</title>
        <authorList>
            <person name="Dunlap C."/>
        </authorList>
    </citation>
    <scope>NUCLEOTIDE SEQUENCE [LARGE SCALE GENOMIC DNA]</scope>
    <source>
        <strain evidence="2 3">CBP-3203</strain>
    </source>
</reference>
<evidence type="ECO:0000259" key="1">
    <source>
        <dbReference type="Pfam" id="PF13539"/>
    </source>
</evidence>
<accession>A0ABU6H2L2</accession>
<dbReference type="InterPro" id="IPR039561">
    <property type="entry name" value="Peptidase_M15C"/>
</dbReference>
<dbReference type="EMBL" id="JARRTL010000008">
    <property type="protein sequence ID" value="MEC0484914.1"/>
    <property type="molecule type" value="Genomic_DNA"/>
</dbReference>
<dbReference type="Gene3D" id="3.30.1380.10">
    <property type="match status" value="1"/>
</dbReference>
<dbReference type="CDD" id="cd14845">
    <property type="entry name" value="L-Ala-D-Glu_peptidase_like"/>
    <property type="match status" value="1"/>
</dbReference>
<dbReference type="InterPro" id="IPR009045">
    <property type="entry name" value="Zn_M74/Hedgehog-like"/>
</dbReference>
<comment type="caution">
    <text evidence="2">The sequence shown here is derived from an EMBL/GenBank/DDBJ whole genome shotgun (WGS) entry which is preliminary data.</text>
</comment>
<dbReference type="Pfam" id="PF13539">
    <property type="entry name" value="Peptidase_M15_4"/>
    <property type="match status" value="1"/>
</dbReference>
<dbReference type="SUPFAM" id="SSF55166">
    <property type="entry name" value="Hedgehog/DD-peptidase"/>
    <property type="match status" value="1"/>
</dbReference>
<proteinExistence type="predicted"/>
<gene>
    <name evidence="2" type="ORF">P8828_08625</name>
</gene>
<name>A0ABU6H2L2_9BACI</name>
<sequence length="213" mass="23447">MTVSLQNLIDRSVGNMGSGIHSVVKETAIEVIKRAYKEDIYVQITSGYRSFAEQNRLYAQGRTAHGKIVTNAKGGQSNHNYGLAVDYVLLTSDGKTALWTINSKWKRVAQIAKALGFAWGGDWKSFKDYPHLEMMGGLTLSQLQAGKRPNLVSKVKNPTPAVLDKPKKSSSGGRSIVKTIQETLNKRYGLKIKVDGFPGPETYKALLKGFQTN</sequence>
<organism evidence="2 3">
    <name type="scientific">Bacillus glycinifermentans</name>
    <dbReference type="NCBI Taxonomy" id="1664069"/>
    <lineage>
        <taxon>Bacteria</taxon>
        <taxon>Bacillati</taxon>
        <taxon>Bacillota</taxon>
        <taxon>Bacilli</taxon>
        <taxon>Bacillales</taxon>
        <taxon>Bacillaceae</taxon>
        <taxon>Bacillus</taxon>
    </lineage>
</organism>
<evidence type="ECO:0000313" key="3">
    <source>
        <dbReference type="Proteomes" id="UP001341297"/>
    </source>
</evidence>
<evidence type="ECO:0000313" key="2">
    <source>
        <dbReference type="EMBL" id="MEC0484914.1"/>
    </source>
</evidence>
<feature type="domain" description="Peptidase M15C" evidence="1">
    <location>
        <begin position="71"/>
        <end position="134"/>
    </location>
</feature>